<organism evidence="9">
    <name type="scientific">Diabrotica virgifera virgifera</name>
    <name type="common">western corn rootworm</name>
    <dbReference type="NCBI Taxonomy" id="50390"/>
    <lineage>
        <taxon>Eukaryota</taxon>
        <taxon>Metazoa</taxon>
        <taxon>Ecdysozoa</taxon>
        <taxon>Arthropoda</taxon>
        <taxon>Hexapoda</taxon>
        <taxon>Insecta</taxon>
        <taxon>Pterygota</taxon>
        <taxon>Neoptera</taxon>
        <taxon>Endopterygota</taxon>
        <taxon>Coleoptera</taxon>
        <taxon>Polyphaga</taxon>
        <taxon>Cucujiformia</taxon>
        <taxon>Chrysomeloidea</taxon>
        <taxon>Chrysomelidae</taxon>
        <taxon>Galerucinae</taxon>
        <taxon>Diabroticina</taxon>
        <taxon>Diabroticites</taxon>
        <taxon>Diabrotica</taxon>
    </lineage>
</organism>
<feature type="compositionally biased region" description="Low complexity" evidence="6">
    <location>
        <begin position="240"/>
        <end position="261"/>
    </location>
</feature>
<feature type="domain" description="Chitin-binding type-2" evidence="8">
    <location>
        <begin position="177"/>
        <end position="232"/>
    </location>
</feature>
<dbReference type="PANTHER" id="PTHR23301">
    <property type="entry name" value="CHITIN BINDING PERITROPHIN-A"/>
    <property type="match status" value="1"/>
</dbReference>
<keyword evidence="4" id="KW-1015">Disulfide bond</keyword>
<dbReference type="Gene3D" id="2.170.140.10">
    <property type="entry name" value="Chitin binding domain"/>
    <property type="match status" value="5"/>
</dbReference>
<reference evidence="9" key="1">
    <citation type="submission" date="2025-08" db="UniProtKB">
        <authorList>
            <consortium name="RefSeq"/>
        </authorList>
    </citation>
    <scope>IDENTIFICATION</scope>
</reference>
<evidence type="ECO:0000256" key="7">
    <source>
        <dbReference type="SAM" id="SignalP"/>
    </source>
</evidence>
<feature type="chain" id="PRO_5028189541" evidence="7">
    <location>
        <begin position="24"/>
        <end position="440"/>
    </location>
</feature>
<accession>A0A6P7G5P9</accession>
<feature type="region of interest" description="Disordered" evidence="6">
    <location>
        <begin position="339"/>
        <end position="363"/>
    </location>
</feature>
<evidence type="ECO:0000256" key="2">
    <source>
        <dbReference type="ARBA" id="ARBA00022729"/>
    </source>
</evidence>
<keyword evidence="5" id="KW-0325">Glycoprotein</keyword>
<dbReference type="OrthoDB" id="6020543at2759"/>
<dbReference type="Pfam" id="PF01607">
    <property type="entry name" value="CBM_14"/>
    <property type="match status" value="5"/>
</dbReference>
<gene>
    <name evidence="9" type="primary">LOC114337944</name>
</gene>
<keyword evidence="1" id="KW-0147">Chitin-binding</keyword>
<dbReference type="GO" id="GO:0005576">
    <property type="term" value="C:extracellular region"/>
    <property type="evidence" value="ECO:0007669"/>
    <property type="project" value="InterPro"/>
</dbReference>
<protein>
    <submittedName>
        <fullName evidence="9">Probable chitinase 10</fullName>
    </submittedName>
</protein>
<evidence type="ECO:0000256" key="3">
    <source>
        <dbReference type="ARBA" id="ARBA00022737"/>
    </source>
</evidence>
<name>A0A6P7G5P9_DIAVI</name>
<feature type="domain" description="Chitin-binding type-2" evidence="8">
    <location>
        <begin position="372"/>
        <end position="427"/>
    </location>
</feature>
<evidence type="ECO:0000259" key="8">
    <source>
        <dbReference type="PROSITE" id="PS50940"/>
    </source>
</evidence>
<feature type="domain" description="Chitin-binding type-2" evidence="8">
    <location>
        <begin position="94"/>
        <end position="150"/>
    </location>
</feature>
<dbReference type="InterPro" id="IPR002557">
    <property type="entry name" value="Chitin-bd_dom"/>
</dbReference>
<dbReference type="RefSeq" id="XP_028144326.1">
    <property type="nucleotide sequence ID" value="XM_028288525.1"/>
</dbReference>
<evidence type="ECO:0000256" key="4">
    <source>
        <dbReference type="ARBA" id="ARBA00023157"/>
    </source>
</evidence>
<feature type="domain" description="Chitin-binding type-2" evidence="8">
    <location>
        <begin position="274"/>
        <end position="329"/>
    </location>
</feature>
<proteinExistence type="predicted"/>
<dbReference type="InterPro" id="IPR036508">
    <property type="entry name" value="Chitin-bd_dom_sf"/>
</dbReference>
<evidence type="ECO:0000313" key="9">
    <source>
        <dbReference type="RefSeq" id="XP_028144326.1"/>
    </source>
</evidence>
<evidence type="ECO:0000256" key="5">
    <source>
        <dbReference type="ARBA" id="ARBA00023180"/>
    </source>
</evidence>
<dbReference type="InterPro" id="IPR051940">
    <property type="entry name" value="Chitin_bind-dev_reg"/>
</dbReference>
<feature type="domain" description="Chitin-binding type-2" evidence="8">
    <location>
        <begin position="33"/>
        <end position="89"/>
    </location>
</feature>
<keyword evidence="3" id="KW-0677">Repeat</keyword>
<feature type="signal peptide" evidence="7">
    <location>
        <begin position="1"/>
        <end position="23"/>
    </location>
</feature>
<dbReference type="InParanoid" id="A0A6P7G5P9"/>
<dbReference type="SMART" id="SM00494">
    <property type="entry name" value="ChtBD2"/>
    <property type="match status" value="5"/>
</dbReference>
<dbReference type="SUPFAM" id="SSF57625">
    <property type="entry name" value="Invertebrate chitin-binding proteins"/>
    <property type="match status" value="5"/>
</dbReference>
<evidence type="ECO:0000256" key="6">
    <source>
        <dbReference type="SAM" id="MobiDB-lite"/>
    </source>
</evidence>
<dbReference type="PROSITE" id="PS50940">
    <property type="entry name" value="CHIT_BIND_II"/>
    <property type="match status" value="5"/>
</dbReference>
<dbReference type="PANTHER" id="PTHR23301:SF0">
    <property type="entry name" value="CHITIN-BINDING TYPE-2 DOMAIN-CONTAINING PROTEIN-RELATED"/>
    <property type="match status" value="1"/>
</dbReference>
<evidence type="ECO:0000256" key="1">
    <source>
        <dbReference type="ARBA" id="ARBA00022669"/>
    </source>
</evidence>
<feature type="region of interest" description="Disordered" evidence="6">
    <location>
        <begin position="240"/>
        <end position="271"/>
    </location>
</feature>
<sequence length="440" mass="49197">MMGVYGILSTLLVVLGSAHYCTAYYNASHELYKLPCNQDELDYRAYPYDCHKYIACEDNSLVVLDCPNIFIWNEDRKACDFAANTECHQIPFPEPDCSDGKNSYWRYPFDCALFWECMNNQLYLLPCPDDYFWDDAIKKCDINEAVDCSGIIPNPNSTTTQAPVTTTSEPFPYTTPEMICTDDNTYFPYIFDCSKYYECSNGIPVLMDCPAGELWNIIINNCDWPDNVDCSYVVTTSAKPTSAAPDTSTSATQSTPSQVPTESTAAPGPYTTPDLICTDENNYFPYIYDCSKYYECSNGVPVLMDCPKGEFWNIKLNNCDWPQNVDCSYVVTTSGASTVSTEAPTKAPTEAPTDVPTDAPTEGPGPYYTTPEIICKEDNTYFPYIFDCSKYYECSNGQPILMTCPAGQLWSNLLKTCDWPANVDCSYVVTTPGPDTATTY</sequence>
<dbReference type="AlphaFoldDB" id="A0A6P7G5P9"/>
<keyword evidence="2 7" id="KW-0732">Signal</keyword>
<dbReference type="GO" id="GO:0008061">
    <property type="term" value="F:chitin binding"/>
    <property type="evidence" value="ECO:0007669"/>
    <property type="project" value="UniProtKB-KW"/>
</dbReference>